<evidence type="ECO:0000256" key="5">
    <source>
        <dbReference type="SAM" id="Coils"/>
    </source>
</evidence>
<evidence type="ECO:0000256" key="4">
    <source>
        <dbReference type="PROSITE-ProRule" id="PRU00504"/>
    </source>
</evidence>
<dbReference type="SUPFAM" id="SSF101898">
    <property type="entry name" value="NHL repeat"/>
    <property type="match status" value="1"/>
</dbReference>
<name>A0A819RRM2_9BILA</name>
<keyword evidence="5" id="KW-0175">Coiled coil</keyword>
<dbReference type="CDD" id="cd05819">
    <property type="entry name" value="NHL"/>
    <property type="match status" value="2"/>
</dbReference>
<dbReference type="Pfam" id="PF01436">
    <property type="entry name" value="NHL"/>
    <property type="match status" value="3"/>
</dbReference>
<feature type="coiled-coil region" evidence="5">
    <location>
        <begin position="105"/>
        <end position="139"/>
    </location>
</feature>
<dbReference type="Gene3D" id="2.40.10.500">
    <property type="match status" value="1"/>
</dbReference>
<gene>
    <name evidence="6" type="ORF">OXD698_LOCUS32483</name>
</gene>
<dbReference type="InterPro" id="IPR001258">
    <property type="entry name" value="NHL_repeat"/>
</dbReference>
<dbReference type="PANTHER" id="PTHR10680:SF14">
    <property type="entry name" value="PEPTIDYL-GLYCINE ALPHA-AMIDATING MONOOXYGENASE"/>
    <property type="match status" value="1"/>
</dbReference>
<feature type="repeat" description="NHL" evidence="4">
    <location>
        <begin position="886"/>
        <end position="917"/>
    </location>
</feature>
<dbReference type="EMBL" id="CAJOAZ010004238">
    <property type="protein sequence ID" value="CAF4050420.1"/>
    <property type="molecule type" value="Genomic_DNA"/>
</dbReference>
<evidence type="ECO:0000313" key="6">
    <source>
        <dbReference type="EMBL" id="CAF4050420.1"/>
    </source>
</evidence>
<dbReference type="InterPro" id="IPR011042">
    <property type="entry name" value="6-blade_b-propeller_TolB-like"/>
</dbReference>
<evidence type="ECO:0000256" key="1">
    <source>
        <dbReference type="ARBA" id="ARBA00022729"/>
    </source>
</evidence>
<dbReference type="SUPFAM" id="SSF63829">
    <property type="entry name" value="Calcium-dependent phosphotriesterase"/>
    <property type="match status" value="1"/>
</dbReference>
<dbReference type="Gene3D" id="2.120.10.30">
    <property type="entry name" value="TolB, C-terminal domain"/>
    <property type="match status" value="4"/>
</dbReference>
<proteinExistence type="predicted"/>
<organism evidence="6 7">
    <name type="scientific">Adineta steineri</name>
    <dbReference type="NCBI Taxonomy" id="433720"/>
    <lineage>
        <taxon>Eukaryota</taxon>
        <taxon>Metazoa</taxon>
        <taxon>Spiralia</taxon>
        <taxon>Gnathifera</taxon>
        <taxon>Rotifera</taxon>
        <taxon>Eurotatoria</taxon>
        <taxon>Bdelloidea</taxon>
        <taxon>Adinetida</taxon>
        <taxon>Adinetidae</taxon>
        <taxon>Adineta</taxon>
    </lineage>
</organism>
<evidence type="ECO:0000313" key="7">
    <source>
        <dbReference type="Proteomes" id="UP000663844"/>
    </source>
</evidence>
<dbReference type="PANTHER" id="PTHR10680">
    <property type="entry name" value="PEPTIDYL-GLYCINE ALPHA-AMIDATING MONOOXYGENASE"/>
    <property type="match status" value="1"/>
</dbReference>
<evidence type="ECO:0000256" key="3">
    <source>
        <dbReference type="ARBA" id="ARBA00023180"/>
    </source>
</evidence>
<dbReference type="Proteomes" id="UP000663844">
    <property type="component" value="Unassembled WGS sequence"/>
</dbReference>
<feature type="repeat" description="NHL" evidence="4">
    <location>
        <begin position="831"/>
        <end position="861"/>
    </location>
</feature>
<dbReference type="PROSITE" id="PS51125">
    <property type="entry name" value="NHL"/>
    <property type="match status" value="2"/>
</dbReference>
<comment type="caution">
    <text evidence="6">The sequence shown here is derived from an EMBL/GenBank/DDBJ whole genome shotgun (WGS) entry which is preliminary data.</text>
</comment>
<reference evidence="6" key="1">
    <citation type="submission" date="2021-02" db="EMBL/GenBank/DDBJ databases">
        <authorList>
            <person name="Nowell W R."/>
        </authorList>
    </citation>
    <scope>NUCLEOTIDE SEQUENCE</scope>
</reference>
<keyword evidence="2" id="KW-0677">Repeat</keyword>
<evidence type="ECO:0000256" key="2">
    <source>
        <dbReference type="ARBA" id="ARBA00022737"/>
    </source>
</evidence>
<keyword evidence="1" id="KW-0732">Signal</keyword>
<sequence>MAMTNNKTHCFTCNKNKITYPCEGCLKNFCLMDLTEHRQILNDELNHIINDYDQFKQIFSEQKPSPHDLSLINEINQWEIDSIIKIQQKARDCRNIIIESSQTFLNDIDKKFNDLNEQIKQFRNENEFNEINLNYLRNELIKIRQESNNSSKTSIQQDSQPFINEISVISLEKPKFKKWNQNAITMAGGNDKGYNLNQLNRPTGIFIDKKKNIFIADYENHRVVEWKCNAKEGQIIAGGNGRGNRMDQLKHPTDVVVDQKNHSIIIADSDNRRVIQWLNQRQQILIANIDCFGLAIDKYGFLYVSDWKKHEVRRWKMGQYNNEGIIVAGGNGQGNELNQLNNPTFIFVDEEQSVYVSDQNNHRVMKWRKNTKEGRVVAGGNLNYLLYPRGITIDNFGQIYVADFCGPRIMRWCEGKEDGEIVISGNSTKNKSNQLYGPMGLSFDDDGNLYIVARDNHRIEKNLYSKASQWQTIKMNALHDLTEHTQILNDELYDIINDYNQFKQRLDDRKPTSHDLSLIDQINQWRRNSIDKIRQKANDCIEIIVKSSQTFLNDIEKKFNELNEQIKQIHSEHEFNEINLNYLRNKLIKIREELNNSSIMSIEQDSQSFINEISIISLEKKPKFKKWKQNAVTMAGGNGKGQELNQLHSPRGIFIDKKKSIFIADYENHRVVEWKCNAKEGQTIAGGDRWGNHMHQLYCPTDVIVDQLSHSIIIADRGYRRVIQWLNQKQQILIANIDCFGLAMDKYGFLYVSDWKKNEVKRWKMGEYNEGIAVAGGNGQGNELSQLHSPGYIFVDKDQSVYVSDRDNHRVIKWRKGAREGTIVAGGNGQGENLNQLQLPQGVVVADLGQIYVADFGNHRVMRWCEGKEEGEIVVGGNGKGNQSNQMSCPTGLSFDDEGNLYVADYKNHRILKFVTVL</sequence>
<keyword evidence="3" id="KW-0325">Glycoprotein</keyword>
<dbReference type="GO" id="GO:0005576">
    <property type="term" value="C:extracellular region"/>
    <property type="evidence" value="ECO:0007669"/>
    <property type="project" value="TreeGrafter"/>
</dbReference>
<protein>
    <submittedName>
        <fullName evidence="6">Uncharacterized protein</fullName>
    </submittedName>
</protein>
<accession>A0A819RRM2</accession>
<dbReference type="AlphaFoldDB" id="A0A819RRM2"/>